<dbReference type="InterPro" id="IPR036390">
    <property type="entry name" value="WH_DNA-bd_sf"/>
</dbReference>
<dbReference type="SUPFAM" id="SSF55811">
    <property type="entry name" value="Nudix"/>
    <property type="match status" value="1"/>
</dbReference>
<sequence>MNNNQDFIDFINSGDKLFPCLSIDCVIFGFHDNQLKILLLKFKNTDFFALPGGFIDKDENIDDAAKQVLKKRTGLENIYLEQFYTFGETNRVDIEIHKTIMLKNGVTPEPGHWLLQRFVTVGYYALVDFSKAVPTPDLFSDAWDWYDINEMPPLAFDHENISRKALETLRLMLDFKLIGFNLLPETFTMAELQSLYETILGKKLIRANFQRKILSLEILERLDKKWSGGAHKAPYLYRFDEKKAKDFLEGKTLY</sequence>
<protein>
    <submittedName>
        <fullName evidence="2">ADP-ribose pyrophosphatase YjhB, NUDIX family</fullName>
    </submittedName>
</protein>
<dbReference type="SUPFAM" id="SSF46785">
    <property type="entry name" value="Winged helix' DNA-binding domain"/>
    <property type="match status" value="1"/>
</dbReference>
<dbReference type="CDD" id="cd18873">
    <property type="entry name" value="NUDIX_NadM_like"/>
    <property type="match status" value="1"/>
</dbReference>
<dbReference type="InterPro" id="IPR015797">
    <property type="entry name" value="NUDIX_hydrolase-like_dom_sf"/>
</dbReference>
<dbReference type="Gene3D" id="1.10.10.10">
    <property type="entry name" value="Winged helix-like DNA-binding domain superfamily/Winged helix DNA-binding domain"/>
    <property type="match status" value="1"/>
</dbReference>
<evidence type="ECO:0000313" key="2">
    <source>
        <dbReference type="EMBL" id="SFQ05185.1"/>
    </source>
</evidence>
<proteinExistence type="predicted"/>
<dbReference type="PANTHER" id="PTHR43736">
    <property type="entry name" value="ADP-RIBOSE PYROPHOSPHATASE"/>
    <property type="match status" value="1"/>
</dbReference>
<dbReference type="RefSeq" id="WP_092018072.1">
    <property type="nucleotide sequence ID" value="NZ_FOXH01000009.1"/>
</dbReference>
<dbReference type="Proteomes" id="UP000199306">
    <property type="component" value="Unassembled WGS sequence"/>
</dbReference>
<evidence type="ECO:0000313" key="3">
    <source>
        <dbReference type="Proteomes" id="UP000199306"/>
    </source>
</evidence>
<dbReference type="Pfam" id="PF21906">
    <property type="entry name" value="WHD_NrtR"/>
    <property type="match status" value="1"/>
</dbReference>
<evidence type="ECO:0000259" key="1">
    <source>
        <dbReference type="PROSITE" id="PS51462"/>
    </source>
</evidence>
<dbReference type="InterPro" id="IPR054105">
    <property type="entry name" value="WHD_NrtR"/>
</dbReference>
<dbReference type="Pfam" id="PF00293">
    <property type="entry name" value="NUDIX"/>
    <property type="match status" value="1"/>
</dbReference>
<dbReference type="PROSITE" id="PS51462">
    <property type="entry name" value="NUDIX"/>
    <property type="match status" value="1"/>
</dbReference>
<gene>
    <name evidence="2" type="ORF">SAMN04515674_10938</name>
</gene>
<dbReference type="PANTHER" id="PTHR43736:SF4">
    <property type="entry name" value="SLR1690 PROTEIN"/>
    <property type="match status" value="1"/>
</dbReference>
<dbReference type="Gene3D" id="3.90.79.10">
    <property type="entry name" value="Nucleoside Triphosphate Pyrophosphohydrolase"/>
    <property type="match status" value="1"/>
</dbReference>
<keyword evidence="3" id="KW-1185">Reference proteome</keyword>
<dbReference type="InterPro" id="IPR000086">
    <property type="entry name" value="NUDIX_hydrolase_dom"/>
</dbReference>
<dbReference type="OrthoDB" id="9786141at2"/>
<dbReference type="InterPro" id="IPR036388">
    <property type="entry name" value="WH-like_DNA-bd_sf"/>
</dbReference>
<dbReference type="AlphaFoldDB" id="A0A1I5VCI1"/>
<organism evidence="2 3">
    <name type="scientific">Pseudarcicella hirudinis</name>
    <dbReference type="NCBI Taxonomy" id="1079859"/>
    <lineage>
        <taxon>Bacteria</taxon>
        <taxon>Pseudomonadati</taxon>
        <taxon>Bacteroidota</taxon>
        <taxon>Cytophagia</taxon>
        <taxon>Cytophagales</taxon>
        <taxon>Flectobacillaceae</taxon>
        <taxon>Pseudarcicella</taxon>
    </lineage>
</organism>
<name>A0A1I5VCI1_9BACT</name>
<reference evidence="2 3" key="1">
    <citation type="submission" date="2016-10" db="EMBL/GenBank/DDBJ databases">
        <authorList>
            <person name="de Groot N.N."/>
        </authorList>
    </citation>
    <scope>NUCLEOTIDE SEQUENCE [LARGE SCALE GENOMIC DNA]</scope>
    <source>
        <strain evidence="3">E92,LMG 26720,CCM 7988</strain>
    </source>
</reference>
<dbReference type="STRING" id="1079859.SAMN04515674_10938"/>
<dbReference type="EMBL" id="FOXH01000009">
    <property type="protein sequence ID" value="SFQ05185.1"/>
    <property type="molecule type" value="Genomic_DNA"/>
</dbReference>
<feature type="domain" description="Nudix hydrolase" evidence="1">
    <location>
        <begin position="20"/>
        <end position="173"/>
    </location>
</feature>
<accession>A0A1I5VCI1</accession>